<evidence type="ECO:0000256" key="1">
    <source>
        <dbReference type="ARBA" id="ARBA00001933"/>
    </source>
</evidence>
<keyword evidence="14" id="KW-1185">Reference proteome</keyword>
<evidence type="ECO:0000256" key="2">
    <source>
        <dbReference type="ARBA" id="ARBA00005029"/>
    </source>
</evidence>
<sequence>MDYRQYFVNALERLRGEARYRSFARIERRAGAFPYATWHCPDGPREIVVWCSNDYLGMGQHPDVVQAMVETAAATGVGAGGTRNISGTSRAVVELEAELADLHGKEAALVFTSGYVSNETGIATIARLMPGCVVLSDALNHNSMIEGVRRSGAEKLIFRHNDLAHLEELLRGIAPERPKLIVFESVYSMDGDIAPIGAICDLAERYGAMTYLDEVHAVGMYGPRGGGIAERDGVMGRVDVIEGTLAKAFGVLGGYVAASAEIVDAIRGYAPGFIFTTALPPPVAAAATASVRHLKRSAAERLAQARQVASTKTALAAAGIPVLPGDTHIVPVTVGDAALCKTASDRLLERHGIYIQPINFPTVPRGTERLRITPTPCHDDRLVGELTRALVEVWTALGLPLRHRAQAAE</sequence>
<comment type="subunit">
    <text evidence="4">Homodimer.</text>
</comment>
<name>A0A849IG07_9HYPH</name>
<evidence type="ECO:0000256" key="9">
    <source>
        <dbReference type="ARBA" id="ARBA00047654"/>
    </source>
</evidence>
<feature type="domain" description="Aminotransferase class I/classII large" evidence="12">
    <location>
        <begin position="46"/>
        <end position="390"/>
    </location>
</feature>
<dbReference type="SUPFAM" id="SSF53383">
    <property type="entry name" value="PLP-dependent transferases"/>
    <property type="match status" value="1"/>
</dbReference>
<keyword evidence="6 10" id="KW-0663">Pyridoxal phosphate</keyword>
<evidence type="ECO:0000256" key="5">
    <source>
        <dbReference type="ARBA" id="ARBA00022679"/>
    </source>
</evidence>
<dbReference type="InterPro" id="IPR010961">
    <property type="entry name" value="4pyrrol_synth_NH2levulA_synth"/>
</dbReference>
<comment type="pathway">
    <text evidence="2 11">Porphyrin-containing compound metabolism; protoporphyrin-IX biosynthesis; 5-aminolevulinate from glycine: step 1/1.</text>
</comment>
<dbReference type="InterPro" id="IPR001917">
    <property type="entry name" value="Aminotrans_II_pyridoxalP_BS"/>
</dbReference>
<dbReference type="CDD" id="cd06454">
    <property type="entry name" value="KBL_like"/>
    <property type="match status" value="1"/>
</dbReference>
<dbReference type="PANTHER" id="PTHR13693">
    <property type="entry name" value="CLASS II AMINOTRANSFERASE/8-AMINO-7-OXONONANOATE SYNTHASE"/>
    <property type="match status" value="1"/>
</dbReference>
<evidence type="ECO:0000256" key="4">
    <source>
        <dbReference type="ARBA" id="ARBA00011738"/>
    </source>
</evidence>
<dbReference type="AlphaFoldDB" id="A0A849IG07"/>
<comment type="cofactor">
    <cofactor evidence="1 10">
        <name>pyridoxal 5'-phosphate</name>
        <dbReference type="ChEBI" id="CHEBI:597326"/>
    </cofactor>
</comment>
<dbReference type="Pfam" id="PF00155">
    <property type="entry name" value="Aminotran_1_2"/>
    <property type="match status" value="1"/>
</dbReference>
<evidence type="ECO:0000313" key="13">
    <source>
        <dbReference type="EMBL" id="NNM75100.1"/>
    </source>
</evidence>
<organism evidence="13 14">
    <name type="scientific">Enterovirga aerilata</name>
    <dbReference type="NCBI Taxonomy" id="2730920"/>
    <lineage>
        <taxon>Bacteria</taxon>
        <taxon>Pseudomonadati</taxon>
        <taxon>Pseudomonadota</taxon>
        <taxon>Alphaproteobacteria</taxon>
        <taxon>Hyphomicrobiales</taxon>
        <taxon>Methylobacteriaceae</taxon>
        <taxon>Enterovirga</taxon>
    </lineage>
</organism>
<dbReference type="NCBIfam" id="TIGR01821">
    <property type="entry name" value="5aminolev_synth"/>
    <property type="match status" value="1"/>
</dbReference>
<dbReference type="Gene3D" id="3.90.1150.10">
    <property type="entry name" value="Aspartate Aminotransferase, domain 1"/>
    <property type="match status" value="1"/>
</dbReference>
<evidence type="ECO:0000256" key="6">
    <source>
        <dbReference type="ARBA" id="ARBA00022898"/>
    </source>
</evidence>
<dbReference type="Gene3D" id="3.40.640.10">
    <property type="entry name" value="Type I PLP-dependent aspartate aminotransferase-like (Major domain)"/>
    <property type="match status" value="1"/>
</dbReference>
<dbReference type="EC" id="2.3.1.37" evidence="11"/>
<proteinExistence type="inferred from homology"/>
<dbReference type="GO" id="GO:0006782">
    <property type="term" value="P:protoporphyrinogen IX biosynthetic process"/>
    <property type="evidence" value="ECO:0007669"/>
    <property type="project" value="UniProtKB-UniRule"/>
</dbReference>
<dbReference type="InterPro" id="IPR015424">
    <property type="entry name" value="PyrdxlP-dep_Trfase"/>
</dbReference>
<accession>A0A849IG07</accession>
<evidence type="ECO:0000256" key="8">
    <source>
        <dbReference type="ARBA" id="ARBA00023315"/>
    </source>
</evidence>
<evidence type="ECO:0000313" key="14">
    <source>
        <dbReference type="Proteomes" id="UP000564885"/>
    </source>
</evidence>
<dbReference type="InterPro" id="IPR015421">
    <property type="entry name" value="PyrdxlP-dep_Trfase_major"/>
</dbReference>
<gene>
    <name evidence="13" type="primary">hemA</name>
    <name evidence="13" type="ORF">HJG44_22325</name>
</gene>
<keyword evidence="5 11" id="KW-0808">Transferase</keyword>
<dbReference type="InterPro" id="IPR004839">
    <property type="entry name" value="Aminotransferase_I/II_large"/>
</dbReference>
<dbReference type="PROSITE" id="PS00599">
    <property type="entry name" value="AA_TRANSFER_CLASS_2"/>
    <property type="match status" value="1"/>
</dbReference>
<evidence type="ECO:0000256" key="7">
    <source>
        <dbReference type="ARBA" id="ARBA00023133"/>
    </source>
</evidence>
<dbReference type="GO" id="GO:0003870">
    <property type="term" value="F:5-aminolevulinate synthase activity"/>
    <property type="evidence" value="ECO:0007669"/>
    <property type="project" value="UniProtKB-EC"/>
</dbReference>
<keyword evidence="8 11" id="KW-0012">Acyltransferase</keyword>
<comment type="catalytic activity">
    <reaction evidence="9 11">
        <text>succinyl-CoA + glycine + H(+) = 5-aminolevulinate + CO2 + CoA</text>
        <dbReference type="Rhea" id="RHEA:12921"/>
        <dbReference type="ChEBI" id="CHEBI:15378"/>
        <dbReference type="ChEBI" id="CHEBI:16526"/>
        <dbReference type="ChEBI" id="CHEBI:57287"/>
        <dbReference type="ChEBI" id="CHEBI:57292"/>
        <dbReference type="ChEBI" id="CHEBI:57305"/>
        <dbReference type="ChEBI" id="CHEBI:356416"/>
        <dbReference type="EC" id="2.3.1.37"/>
    </reaction>
</comment>
<protein>
    <recommendedName>
        <fullName evidence="11">5-aminolevulinate synthase</fullName>
        <ecNumber evidence="11">2.3.1.37</ecNumber>
    </recommendedName>
    <alternativeName>
        <fullName evidence="11">5-aminolevulinic acid synthase</fullName>
    </alternativeName>
    <alternativeName>
        <fullName evidence="11">Delta-ALA synthase</fullName>
    </alternativeName>
    <alternativeName>
        <fullName evidence="11">Delta-aminolevulinate synthase</fullName>
    </alternativeName>
</protein>
<dbReference type="EMBL" id="JABEPP010000007">
    <property type="protein sequence ID" value="NNM75100.1"/>
    <property type="molecule type" value="Genomic_DNA"/>
</dbReference>
<dbReference type="RefSeq" id="WP_171220747.1">
    <property type="nucleotide sequence ID" value="NZ_JABEPP010000007.1"/>
</dbReference>
<dbReference type="InterPro" id="IPR015422">
    <property type="entry name" value="PyrdxlP-dep_Trfase_small"/>
</dbReference>
<evidence type="ECO:0000256" key="10">
    <source>
        <dbReference type="RuleBase" id="RU003693"/>
    </source>
</evidence>
<dbReference type="InterPro" id="IPR050087">
    <property type="entry name" value="AON_synthase_class-II"/>
</dbReference>
<keyword evidence="7 11" id="KW-0350">Heme biosynthesis</keyword>
<dbReference type="UniPathway" id="UPA00251">
    <property type="reaction ID" value="UER00375"/>
</dbReference>
<reference evidence="13 14" key="1">
    <citation type="submission" date="2020-04" db="EMBL/GenBank/DDBJ databases">
        <title>Enterovirga sp. isolate from soil.</title>
        <authorList>
            <person name="Chea S."/>
            <person name="Kim D.-U."/>
        </authorList>
    </citation>
    <scope>NUCLEOTIDE SEQUENCE [LARGE SCALE GENOMIC DNA]</scope>
    <source>
        <strain evidence="13 14">DB1703</strain>
    </source>
</reference>
<dbReference type="PANTHER" id="PTHR13693:SF102">
    <property type="entry name" value="2-AMINO-3-KETOBUTYRATE COENZYME A LIGASE, MITOCHONDRIAL"/>
    <property type="match status" value="1"/>
</dbReference>
<dbReference type="Proteomes" id="UP000564885">
    <property type="component" value="Unassembled WGS sequence"/>
</dbReference>
<dbReference type="GO" id="GO:0030170">
    <property type="term" value="F:pyridoxal phosphate binding"/>
    <property type="evidence" value="ECO:0007669"/>
    <property type="project" value="UniProtKB-UniRule"/>
</dbReference>
<evidence type="ECO:0000259" key="12">
    <source>
        <dbReference type="Pfam" id="PF00155"/>
    </source>
</evidence>
<comment type="caution">
    <text evidence="13">The sequence shown here is derived from an EMBL/GenBank/DDBJ whole genome shotgun (WGS) entry which is preliminary data.</text>
</comment>
<evidence type="ECO:0000256" key="11">
    <source>
        <dbReference type="RuleBase" id="RU910713"/>
    </source>
</evidence>
<comment type="similarity">
    <text evidence="3 10">Belongs to the class-II pyridoxal-phosphate-dependent aminotransferase family.</text>
</comment>
<dbReference type="FunFam" id="3.40.640.10:FF:000006">
    <property type="entry name" value="5-aminolevulinate synthase, mitochondrial"/>
    <property type="match status" value="1"/>
</dbReference>
<evidence type="ECO:0000256" key="3">
    <source>
        <dbReference type="ARBA" id="ARBA00008392"/>
    </source>
</evidence>